<name>A0AAE1DRH7_9GAST</name>
<evidence type="ECO:0000313" key="3">
    <source>
        <dbReference type="Proteomes" id="UP001283361"/>
    </source>
</evidence>
<reference evidence="2" key="1">
    <citation type="journal article" date="2023" name="G3 (Bethesda)">
        <title>A reference genome for the long-term kleptoplast-retaining sea slug Elysia crispata morphotype clarki.</title>
        <authorList>
            <person name="Eastman K.E."/>
            <person name="Pendleton A.L."/>
            <person name="Shaikh M.A."/>
            <person name="Suttiyut T."/>
            <person name="Ogas R."/>
            <person name="Tomko P."/>
            <person name="Gavelis G."/>
            <person name="Widhalm J.R."/>
            <person name="Wisecaver J.H."/>
        </authorList>
    </citation>
    <scope>NUCLEOTIDE SEQUENCE</scope>
    <source>
        <strain evidence="2">ECLA1</strain>
    </source>
</reference>
<feature type="region of interest" description="Disordered" evidence="1">
    <location>
        <begin position="26"/>
        <end position="108"/>
    </location>
</feature>
<gene>
    <name evidence="2" type="ORF">RRG08_000095</name>
</gene>
<dbReference type="EMBL" id="JAWDGP010002823">
    <property type="protein sequence ID" value="KAK3779625.1"/>
    <property type="molecule type" value="Genomic_DNA"/>
</dbReference>
<evidence type="ECO:0000256" key="1">
    <source>
        <dbReference type="SAM" id="MobiDB-lite"/>
    </source>
</evidence>
<dbReference type="Proteomes" id="UP001283361">
    <property type="component" value="Unassembled WGS sequence"/>
</dbReference>
<comment type="caution">
    <text evidence="2">The sequence shown here is derived from an EMBL/GenBank/DDBJ whole genome shotgun (WGS) entry which is preliminary data.</text>
</comment>
<organism evidence="2 3">
    <name type="scientific">Elysia crispata</name>
    <name type="common">lettuce slug</name>
    <dbReference type="NCBI Taxonomy" id="231223"/>
    <lineage>
        <taxon>Eukaryota</taxon>
        <taxon>Metazoa</taxon>
        <taxon>Spiralia</taxon>
        <taxon>Lophotrochozoa</taxon>
        <taxon>Mollusca</taxon>
        <taxon>Gastropoda</taxon>
        <taxon>Heterobranchia</taxon>
        <taxon>Euthyneura</taxon>
        <taxon>Panpulmonata</taxon>
        <taxon>Sacoglossa</taxon>
        <taxon>Placobranchoidea</taxon>
        <taxon>Plakobranchidae</taxon>
        <taxon>Elysia</taxon>
    </lineage>
</organism>
<protein>
    <submittedName>
        <fullName evidence="2">Uncharacterized protein</fullName>
    </submittedName>
</protein>
<sequence>MLPKYQMLQGSYIVATKLELSTSLHQLHSSLGPRYPRRESRTPTDHEERAGEVHAAKRGRKKHSMEKQDQMIQMADGHRNVEHQPPATSPTDHPLSHLTPQVFEVRFG</sequence>
<dbReference type="AlphaFoldDB" id="A0AAE1DRH7"/>
<keyword evidence="3" id="KW-1185">Reference proteome</keyword>
<accession>A0AAE1DRH7</accession>
<evidence type="ECO:0000313" key="2">
    <source>
        <dbReference type="EMBL" id="KAK3779625.1"/>
    </source>
</evidence>
<feature type="compositionally biased region" description="Basic and acidic residues" evidence="1">
    <location>
        <begin position="36"/>
        <end position="55"/>
    </location>
</feature>
<proteinExistence type="predicted"/>